<protein>
    <submittedName>
        <fullName evidence="2">Uncharacterized protein</fullName>
    </submittedName>
</protein>
<keyword evidence="1" id="KW-0472">Membrane</keyword>
<keyword evidence="1" id="KW-1133">Transmembrane helix</keyword>
<feature type="transmembrane region" description="Helical" evidence="1">
    <location>
        <begin position="102"/>
        <end position="121"/>
    </location>
</feature>
<name>A0A1W0D576_9NEIS</name>
<dbReference type="AlphaFoldDB" id="A0A1W0D576"/>
<dbReference type="EMBL" id="MUKV01000006">
    <property type="protein sequence ID" value="OQS42098.1"/>
    <property type="molecule type" value="Genomic_DNA"/>
</dbReference>
<dbReference type="RefSeq" id="WP_081555094.1">
    <property type="nucleotide sequence ID" value="NZ_MUKV01000006.1"/>
</dbReference>
<keyword evidence="1" id="KW-0812">Transmembrane</keyword>
<evidence type="ECO:0000256" key="1">
    <source>
        <dbReference type="SAM" id="Phobius"/>
    </source>
</evidence>
<comment type="caution">
    <text evidence="2">The sequence shown here is derived from an EMBL/GenBank/DDBJ whole genome shotgun (WGS) entry which is preliminary data.</text>
</comment>
<reference evidence="2 3" key="1">
    <citation type="submission" date="2017-02" db="EMBL/GenBank/DDBJ databases">
        <title>Chromobacterium haemolyticum H5244.</title>
        <authorList>
            <person name="Gulvik C.A."/>
        </authorList>
    </citation>
    <scope>NUCLEOTIDE SEQUENCE [LARGE SCALE GENOMIC DNA]</scope>
    <source>
        <strain evidence="2 3">H5244</strain>
    </source>
</reference>
<evidence type="ECO:0000313" key="3">
    <source>
        <dbReference type="Proteomes" id="UP000192721"/>
    </source>
</evidence>
<accession>A0A1W0D576</accession>
<evidence type="ECO:0000313" key="2">
    <source>
        <dbReference type="EMBL" id="OQS42098.1"/>
    </source>
</evidence>
<sequence length="135" mass="15251">MFYALFGLTLAVAIATSIFTAQFFDPAVNKILARVLGRDLTDAWRKYIFFAIVVTGVSGGVRQWSLEKYLPPAAGKGSTVMELTGERWLLELFNTFIDTLRSIAWVMLLFFLCAMLAYVIMKAVEMRKGERPPEE</sequence>
<organism evidence="2 3">
    <name type="scientific">Chromobacterium haemolyticum</name>
    <dbReference type="NCBI Taxonomy" id="394935"/>
    <lineage>
        <taxon>Bacteria</taxon>
        <taxon>Pseudomonadati</taxon>
        <taxon>Pseudomonadota</taxon>
        <taxon>Betaproteobacteria</taxon>
        <taxon>Neisseriales</taxon>
        <taxon>Chromobacteriaceae</taxon>
        <taxon>Chromobacterium</taxon>
    </lineage>
</organism>
<proteinExistence type="predicted"/>
<dbReference type="Proteomes" id="UP000192721">
    <property type="component" value="Unassembled WGS sequence"/>
</dbReference>
<gene>
    <name evidence="2" type="ORF">B0T45_07125</name>
</gene>